<keyword evidence="1" id="KW-1133">Transmembrane helix</keyword>
<sequence length="125" mass="13757">MRTDFSRGEATGGIIWLSIGALFSLFVEMLYVGTWIDVPGLGMVPFPWTILLAFFFNMVLTKTASLWSQNTWVRATPVIVWAVGFFAAVALAEVLGLQLLANNIRTIALLVTGIIGGVWPLLRTR</sequence>
<proteinExistence type="predicted"/>
<gene>
    <name evidence="2" type="ORF">DF222_10825</name>
</gene>
<dbReference type="Proteomes" id="UP000244989">
    <property type="component" value="Unassembled WGS sequence"/>
</dbReference>
<feature type="transmembrane region" description="Helical" evidence="1">
    <location>
        <begin position="38"/>
        <end position="60"/>
    </location>
</feature>
<keyword evidence="1" id="KW-0812">Transmembrane</keyword>
<dbReference type="AlphaFoldDB" id="A0A2U1T4A3"/>
<dbReference type="EMBL" id="QEEZ01000031">
    <property type="protein sequence ID" value="PWC00813.1"/>
    <property type="molecule type" value="Genomic_DNA"/>
</dbReference>
<feature type="transmembrane region" description="Helical" evidence="1">
    <location>
        <begin position="104"/>
        <end position="122"/>
    </location>
</feature>
<dbReference type="OrthoDB" id="4410789at2"/>
<evidence type="ECO:0000313" key="3">
    <source>
        <dbReference type="Proteomes" id="UP000244989"/>
    </source>
</evidence>
<evidence type="ECO:0000256" key="1">
    <source>
        <dbReference type="SAM" id="Phobius"/>
    </source>
</evidence>
<feature type="transmembrane region" description="Helical" evidence="1">
    <location>
        <begin position="72"/>
        <end position="92"/>
    </location>
</feature>
<keyword evidence="1" id="KW-0472">Membrane</keyword>
<organism evidence="2 3">
    <name type="scientific">Corynebacterium yudongzhengii</name>
    <dbReference type="NCBI Taxonomy" id="2080740"/>
    <lineage>
        <taxon>Bacteria</taxon>
        <taxon>Bacillati</taxon>
        <taxon>Actinomycetota</taxon>
        <taxon>Actinomycetes</taxon>
        <taxon>Mycobacteriales</taxon>
        <taxon>Corynebacteriaceae</taxon>
        <taxon>Corynebacterium</taxon>
    </lineage>
</organism>
<comment type="caution">
    <text evidence="2">The sequence shown here is derived from an EMBL/GenBank/DDBJ whole genome shotgun (WGS) entry which is preliminary data.</text>
</comment>
<name>A0A2U1T4A3_9CORY</name>
<reference evidence="3" key="1">
    <citation type="submission" date="2018-04" db="EMBL/GenBank/DDBJ databases">
        <authorList>
            <person name="Liu S."/>
            <person name="Wang Z."/>
            <person name="Li J."/>
        </authorList>
    </citation>
    <scope>NUCLEOTIDE SEQUENCE [LARGE SCALE GENOMIC DNA]</scope>
    <source>
        <strain evidence="3">2189</strain>
    </source>
</reference>
<keyword evidence="3" id="KW-1185">Reference proteome</keyword>
<dbReference type="KEGG" id="cyz:C3B44_07220"/>
<feature type="transmembrane region" description="Helical" evidence="1">
    <location>
        <begin position="12"/>
        <end position="32"/>
    </location>
</feature>
<accession>A0A2U1T4A3</accession>
<evidence type="ECO:0000313" key="2">
    <source>
        <dbReference type="EMBL" id="PWC00813.1"/>
    </source>
</evidence>
<protein>
    <submittedName>
        <fullName evidence="2">Uncharacterized protein</fullName>
    </submittedName>
</protein>